<dbReference type="KEGG" id="swo:Swol_0941"/>
<keyword evidence="7" id="KW-1185">Reference proteome</keyword>
<dbReference type="GO" id="GO:0098796">
    <property type="term" value="C:membrane protein complex"/>
    <property type="evidence" value="ECO:0007669"/>
    <property type="project" value="UniProtKB-ARBA"/>
</dbReference>
<dbReference type="InterPro" id="IPR003593">
    <property type="entry name" value="AAA+_ATPase"/>
</dbReference>
<keyword evidence="2" id="KW-0813">Transport</keyword>
<dbReference type="CDD" id="cd03255">
    <property type="entry name" value="ABC_MJ0796_LolCDE_FtsE"/>
    <property type="match status" value="1"/>
</dbReference>
<keyword evidence="4" id="KW-0067">ATP-binding</keyword>
<dbReference type="InterPro" id="IPR017871">
    <property type="entry name" value="ABC_transporter-like_CS"/>
</dbReference>
<dbReference type="GO" id="GO:0005524">
    <property type="term" value="F:ATP binding"/>
    <property type="evidence" value="ECO:0007669"/>
    <property type="project" value="UniProtKB-KW"/>
</dbReference>
<reference evidence="7" key="1">
    <citation type="journal article" date="2010" name="Environ. Microbiol.">
        <title>The genome of Syntrophomonas wolfei: new insights into syntrophic metabolism and biohydrogen production.</title>
        <authorList>
            <person name="Sieber J.R."/>
            <person name="Sims D.R."/>
            <person name="Han C."/>
            <person name="Kim E."/>
            <person name="Lykidis A."/>
            <person name="Lapidus A.L."/>
            <person name="McDonnald E."/>
            <person name="Rohlin L."/>
            <person name="Culley D.E."/>
            <person name="Gunsalus R."/>
            <person name="McInerney M.J."/>
        </authorList>
    </citation>
    <scope>NUCLEOTIDE SEQUENCE [LARGE SCALE GENOMIC DNA]</scope>
    <source>
        <strain evidence="7">DSM 2245B / Goettingen</strain>
    </source>
</reference>
<evidence type="ECO:0000259" key="5">
    <source>
        <dbReference type="PROSITE" id="PS50893"/>
    </source>
</evidence>
<evidence type="ECO:0000313" key="7">
    <source>
        <dbReference type="Proteomes" id="UP000001968"/>
    </source>
</evidence>
<dbReference type="HOGENOM" id="CLU_000604_1_22_9"/>
<evidence type="ECO:0000256" key="1">
    <source>
        <dbReference type="ARBA" id="ARBA00005417"/>
    </source>
</evidence>
<dbReference type="PROSITE" id="PS50893">
    <property type="entry name" value="ABC_TRANSPORTER_2"/>
    <property type="match status" value="1"/>
</dbReference>
<dbReference type="STRING" id="335541.Swol_0941"/>
<evidence type="ECO:0000313" key="6">
    <source>
        <dbReference type="EMBL" id="ABI68256.1"/>
    </source>
</evidence>
<dbReference type="SMART" id="SM00382">
    <property type="entry name" value="AAA"/>
    <property type="match status" value="1"/>
</dbReference>
<dbReference type="PROSITE" id="PS00211">
    <property type="entry name" value="ABC_TRANSPORTER_1"/>
    <property type="match status" value="1"/>
</dbReference>
<feature type="domain" description="ABC transporter" evidence="5">
    <location>
        <begin position="1"/>
        <end position="218"/>
    </location>
</feature>
<dbReference type="PANTHER" id="PTHR42798">
    <property type="entry name" value="LIPOPROTEIN-RELEASING SYSTEM ATP-BINDING PROTEIN LOLD"/>
    <property type="match status" value="1"/>
</dbReference>
<gene>
    <name evidence="6" type="ordered locus">Swol_0941</name>
</gene>
<protein>
    <submittedName>
        <fullName evidence="6">ATP binding protein of ABC transporter</fullName>
    </submittedName>
</protein>
<dbReference type="InterPro" id="IPR027417">
    <property type="entry name" value="P-loop_NTPase"/>
</dbReference>
<evidence type="ECO:0000256" key="4">
    <source>
        <dbReference type="ARBA" id="ARBA00022840"/>
    </source>
</evidence>
<keyword evidence="3" id="KW-0547">Nucleotide-binding</keyword>
<dbReference type="FunFam" id="3.40.50.300:FF:000032">
    <property type="entry name" value="Export ABC transporter ATP-binding protein"/>
    <property type="match status" value="1"/>
</dbReference>
<organism evidence="6 7">
    <name type="scientific">Syntrophomonas wolfei subsp. wolfei (strain DSM 2245B / Goettingen)</name>
    <dbReference type="NCBI Taxonomy" id="335541"/>
    <lineage>
        <taxon>Bacteria</taxon>
        <taxon>Bacillati</taxon>
        <taxon>Bacillota</taxon>
        <taxon>Clostridia</taxon>
        <taxon>Eubacteriales</taxon>
        <taxon>Syntrophomonadaceae</taxon>
        <taxon>Syntrophomonas</taxon>
    </lineage>
</organism>
<dbReference type="RefSeq" id="WP_011640361.1">
    <property type="nucleotide sequence ID" value="NC_008346.1"/>
</dbReference>
<dbReference type="EMBL" id="CP000448">
    <property type="protein sequence ID" value="ABI68256.1"/>
    <property type="molecule type" value="Genomic_DNA"/>
</dbReference>
<dbReference type="InterPro" id="IPR003439">
    <property type="entry name" value="ABC_transporter-like_ATP-bd"/>
</dbReference>
<comment type="similarity">
    <text evidence="1">Belongs to the ABC transporter superfamily.</text>
</comment>
<dbReference type="PANTHER" id="PTHR42798:SF2">
    <property type="entry name" value="ABC TRANSPORTER ATP-BINDING PROTEIN MG467-RELATED"/>
    <property type="match status" value="1"/>
</dbReference>
<name>Q0AYE8_SYNWW</name>
<dbReference type="GO" id="GO:0022857">
    <property type="term" value="F:transmembrane transporter activity"/>
    <property type="evidence" value="ECO:0007669"/>
    <property type="project" value="UniProtKB-ARBA"/>
</dbReference>
<dbReference type="Pfam" id="PF00005">
    <property type="entry name" value="ABC_tran"/>
    <property type="match status" value="1"/>
</dbReference>
<dbReference type="SUPFAM" id="SSF52540">
    <property type="entry name" value="P-loop containing nucleoside triphosphate hydrolases"/>
    <property type="match status" value="1"/>
</dbReference>
<accession>Q0AYE8</accession>
<evidence type="ECO:0000256" key="3">
    <source>
        <dbReference type="ARBA" id="ARBA00022741"/>
    </source>
</evidence>
<evidence type="ECO:0000256" key="2">
    <source>
        <dbReference type="ARBA" id="ARBA00022448"/>
    </source>
</evidence>
<dbReference type="Gene3D" id="3.40.50.300">
    <property type="entry name" value="P-loop containing nucleotide triphosphate hydrolases"/>
    <property type="match status" value="1"/>
</dbReference>
<dbReference type="AlphaFoldDB" id="Q0AYE8"/>
<proteinExistence type="inferred from homology"/>
<dbReference type="Proteomes" id="UP000001968">
    <property type="component" value="Chromosome"/>
</dbReference>
<dbReference type="eggNOG" id="COG1136">
    <property type="taxonomic scope" value="Bacteria"/>
</dbReference>
<dbReference type="InterPro" id="IPR017911">
    <property type="entry name" value="MacB-like_ATP-bd"/>
</dbReference>
<sequence>MALDDLSLDILSGEICCILGTSGSGKSTLLNLLAGLEKASRGSILMRGKNVGKMNERQLALFRQKNIGFVFQSYNLLPSLSALENVSLPLVFQGVKKEKREQLARALLQDVGLKTHLKHKPAEMSGGQQQRVGIARAFVGSPPIVLADEPTGNLDSKTSLEVIQLMLKLAREKQQTLVIVTHDSEVASFADKTVFIRDGKIAEVIMNNTNVGERRDEV</sequence>
<dbReference type="GO" id="GO:0016887">
    <property type="term" value="F:ATP hydrolysis activity"/>
    <property type="evidence" value="ECO:0007669"/>
    <property type="project" value="InterPro"/>
</dbReference>